<dbReference type="OrthoDB" id="9784933at2"/>
<feature type="transmembrane region" description="Helical" evidence="7">
    <location>
        <begin position="34"/>
        <end position="59"/>
    </location>
</feature>
<dbReference type="PANTHER" id="PTHR43744">
    <property type="entry name" value="ABC TRANSPORTER PERMEASE PROTEIN MG189-RELATED-RELATED"/>
    <property type="match status" value="1"/>
</dbReference>
<keyword evidence="5 7" id="KW-1133">Transmembrane helix</keyword>
<dbReference type="Proteomes" id="UP000287188">
    <property type="component" value="Unassembled WGS sequence"/>
</dbReference>
<evidence type="ECO:0000256" key="7">
    <source>
        <dbReference type="RuleBase" id="RU363032"/>
    </source>
</evidence>
<evidence type="ECO:0000256" key="1">
    <source>
        <dbReference type="ARBA" id="ARBA00004651"/>
    </source>
</evidence>
<evidence type="ECO:0000256" key="4">
    <source>
        <dbReference type="ARBA" id="ARBA00022692"/>
    </source>
</evidence>
<dbReference type="SUPFAM" id="SSF161098">
    <property type="entry name" value="MetI-like"/>
    <property type="match status" value="1"/>
</dbReference>
<evidence type="ECO:0000256" key="3">
    <source>
        <dbReference type="ARBA" id="ARBA00022475"/>
    </source>
</evidence>
<evidence type="ECO:0000256" key="2">
    <source>
        <dbReference type="ARBA" id="ARBA00022448"/>
    </source>
</evidence>
<keyword evidence="6 7" id="KW-0472">Membrane</keyword>
<dbReference type="EMBL" id="BIFS01000001">
    <property type="protein sequence ID" value="GCE18296.1"/>
    <property type="molecule type" value="Genomic_DNA"/>
</dbReference>
<comment type="caution">
    <text evidence="9">The sequence shown here is derived from an EMBL/GenBank/DDBJ whole genome shotgun (WGS) entry which is preliminary data.</text>
</comment>
<dbReference type="InterPro" id="IPR035906">
    <property type="entry name" value="MetI-like_sf"/>
</dbReference>
<evidence type="ECO:0000259" key="8">
    <source>
        <dbReference type="PROSITE" id="PS50928"/>
    </source>
</evidence>
<feature type="transmembrane region" description="Helical" evidence="7">
    <location>
        <begin position="209"/>
        <end position="234"/>
    </location>
</feature>
<organism evidence="9 10">
    <name type="scientific">Dictyobacter kobayashii</name>
    <dbReference type="NCBI Taxonomy" id="2014872"/>
    <lineage>
        <taxon>Bacteria</taxon>
        <taxon>Bacillati</taxon>
        <taxon>Chloroflexota</taxon>
        <taxon>Ktedonobacteria</taxon>
        <taxon>Ktedonobacterales</taxon>
        <taxon>Dictyobacteraceae</taxon>
        <taxon>Dictyobacter</taxon>
    </lineage>
</organism>
<dbReference type="AlphaFoldDB" id="A0A402AGS1"/>
<reference evidence="10" key="1">
    <citation type="submission" date="2018-12" db="EMBL/GenBank/DDBJ databases">
        <title>Tengunoibacter tsumagoiensis gen. nov., sp. nov., Dictyobacter kobayashii sp. nov., D. alpinus sp. nov., and D. joshuensis sp. nov. and description of Dictyobacteraceae fam. nov. within the order Ktedonobacterales isolated from Tengu-no-mugimeshi.</title>
        <authorList>
            <person name="Wang C.M."/>
            <person name="Zheng Y."/>
            <person name="Sakai Y."/>
            <person name="Toyoda A."/>
            <person name="Minakuchi Y."/>
            <person name="Abe K."/>
            <person name="Yokota A."/>
            <person name="Yabe S."/>
        </authorList>
    </citation>
    <scope>NUCLEOTIDE SEQUENCE [LARGE SCALE GENOMIC DNA]</scope>
    <source>
        <strain evidence="10">Uno11</strain>
    </source>
</reference>
<sequence>MLQETVNSDVAGSSASSQLKRLPVRKKREGNGRIFTIVLHTLLIIGALIMASPFIWMVLTSLKDTSQAFSDPPVWIPKPFVWSNYPDSLNALPFNLAYFNSLYIAVIVVGCQLLTCSMAGYSFARINFPGRNIVFVLFLATMMIPFQLTILPIFITMRDLGWLDTHLSLIVPPALFSAFGVFLMRQFVMGIPPELEEAAIVDGANRWTIYMRVILPLLRAPLSALGIFSFLAQWNNFFVPLIMLNSSDKFTVPLMLNQFRGQYATEWTMVMAGSVIAVVPVLIVYILAQRYIIQGIAMTGLKS</sequence>
<evidence type="ECO:0000256" key="5">
    <source>
        <dbReference type="ARBA" id="ARBA00022989"/>
    </source>
</evidence>
<evidence type="ECO:0000256" key="6">
    <source>
        <dbReference type="ARBA" id="ARBA00023136"/>
    </source>
</evidence>
<comment type="subcellular location">
    <subcellularLocation>
        <location evidence="1 7">Cell membrane</location>
        <topology evidence="1 7">Multi-pass membrane protein</topology>
    </subcellularLocation>
</comment>
<gene>
    <name evidence="9" type="ORF">KDK_20960</name>
</gene>
<keyword evidence="2 7" id="KW-0813">Transport</keyword>
<keyword evidence="3" id="KW-1003">Cell membrane</keyword>
<feature type="transmembrane region" description="Helical" evidence="7">
    <location>
        <begin position="133"/>
        <end position="155"/>
    </location>
</feature>
<comment type="similarity">
    <text evidence="7">Belongs to the binding-protein-dependent transport system permease family.</text>
</comment>
<keyword evidence="4 7" id="KW-0812">Transmembrane</keyword>
<evidence type="ECO:0000313" key="9">
    <source>
        <dbReference type="EMBL" id="GCE18296.1"/>
    </source>
</evidence>
<dbReference type="Pfam" id="PF00528">
    <property type="entry name" value="BPD_transp_1"/>
    <property type="match status" value="1"/>
</dbReference>
<feature type="transmembrane region" description="Helical" evidence="7">
    <location>
        <begin position="267"/>
        <end position="288"/>
    </location>
</feature>
<dbReference type="PANTHER" id="PTHR43744:SF12">
    <property type="entry name" value="ABC TRANSPORTER PERMEASE PROTEIN MG189-RELATED"/>
    <property type="match status" value="1"/>
</dbReference>
<dbReference type="Gene3D" id="1.10.3720.10">
    <property type="entry name" value="MetI-like"/>
    <property type="match status" value="1"/>
</dbReference>
<name>A0A402AGS1_9CHLR</name>
<dbReference type="PROSITE" id="PS50928">
    <property type="entry name" value="ABC_TM1"/>
    <property type="match status" value="1"/>
</dbReference>
<feature type="domain" description="ABC transmembrane type-1" evidence="8">
    <location>
        <begin position="98"/>
        <end position="288"/>
    </location>
</feature>
<proteinExistence type="inferred from homology"/>
<dbReference type="CDD" id="cd06261">
    <property type="entry name" value="TM_PBP2"/>
    <property type="match status" value="1"/>
</dbReference>
<feature type="transmembrane region" description="Helical" evidence="7">
    <location>
        <begin position="102"/>
        <end position="121"/>
    </location>
</feature>
<protein>
    <submittedName>
        <fullName evidence="9">Sugar ABC transporter permease</fullName>
    </submittedName>
</protein>
<dbReference type="GO" id="GO:0055085">
    <property type="term" value="P:transmembrane transport"/>
    <property type="evidence" value="ECO:0007669"/>
    <property type="project" value="InterPro"/>
</dbReference>
<dbReference type="InterPro" id="IPR000515">
    <property type="entry name" value="MetI-like"/>
</dbReference>
<feature type="transmembrane region" description="Helical" evidence="7">
    <location>
        <begin position="167"/>
        <end position="188"/>
    </location>
</feature>
<keyword evidence="10" id="KW-1185">Reference proteome</keyword>
<evidence type="ECO:0000313" key="10">
    <source>
        <dbReference type="Proteomes" id="UP000287188"/>
    </source>
</evidence>
<accession>A0A402AGS1</accession>
<dbReference type="RefSeq" id="WP_126549853.1">
    <property type="nucleotide sequence ID" value="NZ_BIFS01000001.1"/>
</dbReference>
<dbReference type="GO" id="GO:0005886">
    <property type="term" value="C:plasma membrane"/>
    <property type="evidence" value="ECO:0007669"/>
    <property type="project" value="UniProtKB-SubCell"/>
</dbReference>